<dbReference type="EMBL" id="PUHQ01000024">
    <property type="protein sequence ID" value="KAG0662796.1"/>
    <property type="molecule type" value="Genomic_DNA"/>
</dbReference>
<dbReference type="Pfam" id="PF01408">
    <property type="entry name" value="GFO_IDH_MocA"/>
    <property type="match status" value="1"/>
</dbReference>
<dbReference type="AlphaFoldDB" id="A0A9P6W535"/>
<organism evidence="6 7">
    <name type="scientific">Rhodotorula mucilaginosa</name>
    <name type="common">Yeast</name>
    <name type="synonym">Rhodotorula rubra</name>
    <dbReference type="NCBI Taxonomy" id="5537"/>
    <lineage>
        <taxon>Eukaryota</taxon>
        <taxon>Fungi</taxon>
        <taxon>Dikarya</taxon>
        <taxon>Basidiomycota</taxon>
        <taxon>Pucciniomycotina</taxon>
        <taxon>Microbotryomycetes</taxon>
        <taxon>Sporidiobolales</taxon>
        <taxon>Sporidiobolaceae</taxon>
        <taxon>Rhodotorula</taxon>
    </lineage>
</organism>
<dbReference type="InterPro" id="IPR004104">
    <property type="entry name" value="Gfo/Idh/MocA-like_OxRdtase_C"/>
</dbReference>
<dbReference type="OrthoDB" id="446809at2759"/>
<accession>A0A9P6W535</accession>
<dbReference type="PANTHER" id="PTHR43708:SF5">
    <property type="entry name" value="CONSERVED EXPRESSED OXIDOREDUCTASE (EUROFUNG)-RELATED"/>
    <property type="match status" value="1"/>
</dbReference>
<feature type="domain" description="Gfo/Idh/MocA-like oxidoreductase C-terminal" evidence="5">
    <location>
        <begin position="193"/>
        <end position="427"/>
    </location>
</feature>
<evidence type="ECO:0000256" key="1">
    <source>
        <dbReference type="ARBA" id="ARBA00010928"/>
    </source>
</evidence>
<name>A0A9P6W535_RHOMI</name>
<comment type="similarity">
    <text evidence="1">Belongs to the Gfo/Idh/MocA family.</text>
</comment>
<dbReference type="GO" id="GO:0016491">
    <property type="term" value="F:oxidoreductase activity"/>
    <property type="evidence" value="ECO:0007669"/>
    <property type="project" value="UniProtKB-KW"/>
</dbReference>
<comment type="caution">
    <text evidence="6">The sequence shown here is derived from an EMBL/GenBank/DDBJ whole genome shotgun (WGS) entry which is preliminary data.</text>
</comment>
<proteinExistence type="inferred from homology"/>
<dbReference type="InterPro" id="IPR051317">
    <property type="entry name" value="Gfo/Idh/MocA_oxidoreduct"/>
</dbReference>
<evidence type="ECO:0000259" key="5">
    <source>
        <dbReference type="Pfam" id="PF02894"/>
    </source>
</evidence>
<evidence type="ECO:0000256" key="2">
    <source>
        <dbReference type="ARBA" id="ARBA00023002"/>
    </source>
</evidence>
<reference evidence="6 7" key="1">
    <citation type="submission" date="2020-11" db="EMBL/GenBank/DDBJ databases">
        <title>Kefir isolates.</title>
        <authorList>
            <person name="Marcisauskas S."/>
            <person name="Kim Y."/>
            <person name="Blasche S."/>
        </authorList>
    </citation>
    <scope>NUCLEOTIDE SEQUENCE [LARGE SCALE GENOMIC DNA]</scope>
    <source>
        <strain evidence="6 7">KR</strain>
    </source>
</reference>
<dbReference type="InterPro" id="IPR000683">
    <property type="entry name" value="Gfo/Idh/MocA-like_OxRdtase_N"/>
</dbReference>
<evidence type="ECO:0000256" key="3">
    <source>
        <dbReference type="SAM" id="MobiDB-lite"/>
    </source>
</evidence>
<evidence type="ECO:0000313" key="6">
    <source>
        <dbReference type="EMBL" id="KAG0662796.1"/>
    </source>
</evidence>
<feature type="region of interest" description="Disordered" evidence="3">
    <location>
        <begin position="1"/>
        <end position="48"/>
    </location>
</feature>
<dbReference type="InterPro" id="IPR036291">
    <property type="entry name" value="NAD(P)-bd_dom_sf"/>
</dbReference>
<dbReference type="Gene3D" id="3.30.360.10">
    <property type="entry name" value="Dihydrodipicolinate Reductase, domain 2"/>
    <property type="match status" value="1"/>
</dbReference>
<evidence type="ECO:0008006" key="8">
    <source>
        <dbReference type="Google" id="ProtNLM"/>
    </source>
</evidence>
<evidence type="ECO:0000313" key="7">
    <source>
        <dbReference type="Proteomes" id="UP000777482"/>
    </source>
</evidence>
<dbReference type="Gene3D" id="3.40.50.720">
    <property type="entry name" value="NAD(P)-binding Rossmann-like Domain"/>
    <property type="match status" value="1"/>
</dbReference>
<feature type="domain" description="Gfo/Idh/MocA-like oxidoreductase N-terminal" evidence="4">
    <location>
        <begin position="59"/>
        <end position="180"/>
    </location>
</feature>
<feature type="compositionally biased region" description="Polar residues" evidence="3">
    <location>
        <begin position="33"/>
        <end position="45"/>
    </location>
</feature>
<dbReference type="Proteomes" id="UP000777482">
    <property type="component" value="Unassembled WGS sequence"/>
</dbReference>
<feature type="compositionally biased region" description="Low complexity" evidence="3">
    <location>
        <begin position="10"/>
        <end position="26"/>
    </location>
</feature>
<dbReference type="Pfam" id="PF02894">
    <property type="entry name" value="GFO_IDH_MocA_C"/>
    <property type="match status" value="1"/>
</dbReference>
<gene>
    <name evidence="6" type="ORF">C6P46_003109</name>
</gene>
<dbReference type="GO" id="GO:0000166">
    <property type="term" value="F:nucleotide binding"/>
    <property type="evidence" value="ECO:0007669"/>
    <property type="project" value="InterPro"/>
</dbReference>
<sequence length="430" mass="47453">MHVCTASFGASASSPRQRALSSSSSRTAPVEVTQGSVTRHPQATETQRRELEMAAPAPVNVAVIGMGMSTTVFHAPFILSLPEKFNLKVIVERSATPEKSKARDKYPGVHVVNTLDEALAIPEIDAVWICSINDTHYQFAKQALLAGKHVVVEKPVTPTSQQAYELAQLAREKNLVLAVYQNRRWDADFLTVKKLIAEGRLGDLSEFTSHFDRYKNVPNAKVWKESPVPGSGATFDLGSHLIDQIVDLFGPPDRVTGFVRNSRLLGHLDVPDSFLVHLHYDPRPDQPSRHLPLLATARGSILSLQDPQSRFTLKGNRATFVKFGVDVQEAQLVAEGADALDKDEFARDPEELFGTLYALDGETGKPAAPQTIPSERGNYRAWFENVGSALQHRDPSRLIVKPEQAALTIRLIELAEQSSREGRTLTLKEE</sequence>
<keyword evidence="7" id="KW-1185">Reference proteome</keyword>
<evidence type="ECO:0000259" key="4">
    <source>
        <dbReference type="Pfam" id="PF01408"/>
    </source>
</evidence>
<keyword evidence="2" id="KW-0560">Oxidoreductase</keyword>
<protein>
    <recommendedName>
        <fullName evidence="8">NAD binding Rossmann fold oxidoreductase</fullName>
    </recommendedName>
</protein>
<dbReference type="PANTHER" id="PTHR43708">
    <property type="entry name" value="CONSERVED EXPRESSED OXIDOREDUCTASE (EUROFUNG)"/>
    <property type="match status" value="1"/>
</dbReference>
<dbReference type="SUPFAM" id="SSF51735">
    <property type="entry name" value="NAD(P)-binding Rossmann-fold domains"/>
    <property type="match status" value="1"/>
</dbReference>